<accession>A0A8T1BFS1</accession>
<dbReference type="AlphaFoldDB" id="A0A8T1BFS1"/>
<protein>
    <submittedName>
        <fullName evidence="2">Uncharacterized protein</fullName>
    </submittedName>
</protein>
<comment type="caution">
    <text evidence="2">The sequence shown here is derived from an EMBL/GenBank/DDBJ whole genome shotgun (WGS) entry which is preliminary data.</text>
</comment>
<sequence length="135" mass="14603">MRPRRAKYTGPADQQSLLGVAATATTASRGKSPPPVACGSSRLKLRAHRNWFNASTTSARGWRNSAWISPPECWLSFDRDCPGTCPLEALRASQTETQPTTTPSCSSPLQFAALILAQVALQSRRDTVLSDGLCR</sequence>
<evidence type="ECO:0000313" key="3">
    <source>
        <dbReference type="Proteomes" id="UP000736787"/>
    </source>
</evidence>
<gene>
    <name evidence="2" type="ORF">PC117_g21944</name>
</gene>
<dbReference type="EMBL" id="RCMK01001154">
    <property type="protein sequence ID" value="KAG2900601.1"/>
    <property type="molecule type" value="Genomic_DNA"/>
</dbReference>
<feature type="compositionally biased region" description="Polar residues" evidence="1">
    <location>
        <begin position="12"/>
        <end position="29"/>
    </location>
</feature>
<proteinExistence type="predicted"/>
<evidence type="ECO:0000256" key="1">
    <source>
        <dbReference type="SAM" id="MobiDB-lite"/>
    </source>
</evidence>
<reference evidence="2" key="1">
    <citation type="submission" date="2018-10" db="EMBL/GenBank/DDBJ databases">
        <title>Effector identification in a new, highly contiguous assembly of the strawberry crown rot pathogen Phytophthora cactorum.</title>
        <authorList>
            <person name="Armitage A.D."/>
            <person name="Nellist C.F."/>
            <person name="Bates H."/>
            <person name="Vickerstaff R.J."/>
            <person name="Harrison R.J."/>
        </authorList>
    </citation>
    <scope>NUCLEOTIDE SEQUENCE</scope>
    <source>
        <strain evidence="2">4040</strain>
    </source>
</reference>
<feature type="region of interest" description="Disordered" evidence="1">
    <location>
        <begin position="1"/>
        <end position="39"/>
    </location>
</feature>
<evidence type="ECO:0000313" key="2">
    <source>
        <dbReference type="EMBL" id="KAG2900601.1"/>
    </source>
</evidence>
<organism evidence="2 3">
    <name type="scientific">Phytophthora cactorum</name>
    <dbReference type="NCBI Taxonomy" id="29920"/>
    <lineage>
        <taxon>Eukaryota</taxon>
        <taxon>Sar</taxon>
        <taxon>Stramenopiles</taxon>
        <taxon>Oomycota</taxon>
        <taxon>Peronosporomycetes</taxon>
        <taxon>Peronosporales</taxon>
        <taxon>Peronosporaceae</taxon>
        <taxon>Phytophthora</taxon>
    </lineage>
</organism>
<dbReference type="Proteomes" id="UP000736787">
    <property type="component" value="Unassembled WGS sequence"/>
</dbReference>
<name>A0A8T1BFS1_9STRA</name>